<dbReference type="Proteomes" id="UP000516349">
    <property type="component" value="Chromosome"/>
</dbReference>
<organism evidence="1 2">
    <name type="scientific">Entomobacter blattae</name>
    <dbReference type="NCBI Taxonomy" id="2762277"/>
    <lineage>
        <taxon>Bacteria</taxon>
        <taxon>Pseudomonadati</taxon>
        <taxon>Pseudomonadota</taxon>
        <taxon>Alphaproteobacteria</taxon>
        <taxon>Acetobacterales</taxon>
        <taxon>Acetobacteraceae</taxon>
        <taxon>Entomobacter</taxon>
    </lineage>
</organism>
<sequence length="232" mass="24719">MGSILLVMASPVWARAEQAPADASVYDLSPLPVSEGTIAQFIPTPQGGIDGFLLTNGIQVILPPDMGLQVSTITHVGDKVKIQGLRGETLPILRGFSVTDTHKRTIRETGLPKTYTPHHGTGPYLVTQGVIKQPLYNQQGMLCGAILSNQSIIWVSPIKALEYSAMFRKGKTLYARGSGSATTLGEAIQAQEIGPSMKQTVQTNLHGSVKRGAAAGMPDYDLIPGSDFYSGE</sequence>
<dbReference type="EMBL" id="CP060244">
    <property type="protein sequence ID" value="QNT77766.1"/>
    <property type="molecule type" value="Genomic_DNA"/>
</dbReference>
<protein>
    <submittedName>
        <fullName evidence="1">Uncharacterized protein</fullName>
    </submittedName>
</protein>
<keyword evidence="2" id="KW-1185">Reference proteome</keyword>
<accession>A0A7H1NPQ6</accession>
<name>A0A7H1NPQ6_9PROT</name>
<dbReference type="AlphaFoldDB" id="A0A7H1NPQ6"/>
<gene>
    <name evidence="1" type="ORF">JGUZn3_05190</name>
</gene>
<dbReference type="KEGG" id="ebla:JGUZn3_05190"/>
<reference evidence="1 2" key="1">
    <citation type="submission" date="2020-08" db="EMBL/GenBank/DDBJ databases">
        <title>Complete genome sequence of Entomobacter blattae G55GP.</title>
        <authorList>
            <person name="Poehlein A."/>
            <person name="Guzman J."/>
            <person name="Daniel R."/>
            <person name="Vilcinskas A."/>
        </authorList>
    </citation>
    <scope>NUCLEOTIDE SEQUENCE [LARGE SCALE GENOMIC DNA]</scope>
    <source>
        <strain evidence="1 2">G55GP</strain>
    </source>
</reference>
<proteinExistence type="predicted"/>
<evidence type="ECO:0000313" key="2">
    <source>
        <dbReference type="Proteomes" id="UP000516349"/>
    </source>
</evidence>
<evidence type="ECO:0000313" key="1">
    <source>
        <dbReference type="EMBL" id="QNT77766.1"/>
    </source>
</evidence>
<dbReference type="RefSeq" id="WP_203414184.1">
    <property type="nucleotide sequence ID" value="NZ_CP060244.1"/>
</dbReference>